<feature type="region of interest" description="Disordered" evidence="1">
    <location>
        <begin position="14"/>
        <end position="43"/>
    </location>
</feature>
<dbReference type="EMBL" id="RWGY01000013">
    <property type="protein sequence ID" value="TVU23748.1"/>
    <property type="molecule type" value="Genomic_DNA"/>
</dbReference>
<gene>
    <name evidence="2" type="ORF">EJB05_26128</name>
</gene>
<accession>A0A5J9UKC6</accession>
<feature type="region of interest" description="Disordered" evidence="1">
    <location>
        <begin position="131"/>
        <end position="159"/>
    </location>
</feature>
<comment type="caution">
    <text evidence="2">The sequence shown here is derived from an EMBL/GenBank/DDBJ whole genome shotgun (WGS) entry which is preliminary data.</text>
</comment>
<protein>
    <submittedName>
        <fullName evidence="2">Uncharacterized protein</fullName>
    </submittedName>
</protein>
<dbReference type="AlphaFoldDB" id="A0A5J9UKC6"/>
<feature type="compositionally biased region" description="Polar residues" evidence="1">
    <location>
        <begin position="21"/>
        <end position="38"/>
    </location>
</feature>
<evidence type="ECO:0000313" key="3">
    <source>
        <dbReference type="Proteomes" id="UP000324897"/>
    </source>
</evidence>
<dbReference type="OrthoDB" id="412814at2759"/>
<organism evidence="2 3">
    <name type="scientific">Eragrostis curvula</name>
    <name type="common">weeping love grass</name>
    <dbReference type="NCBI Taxonomy" id="38414"/>
    <lineage>
        <taxon>Eukaryota</taxon>
        <taxon>Viridiplantae</taxon>
        <taxon>Streptophyta</taxon>
        <taxon>Embryophyta</taxon>
        <taxon>Tracheophyta</taxon>
        <taxon>Spermatophyta</taxon>
        <taxon>Magnoliopsida</taxon>
        <taxon>Liliopsida</taxon>
        <taxon>Poales</taxon>
        <taxon>Poaceae</taxon>
        <taxon>PACMAD clade</taxon>
        <taxon>Chloridoideae</taxon>
        <taxon>Eragrostideae</taxon>
        <taxon>Eragrostidinae</taxon>
        <taxon>Eragrostis</taxon>
    </lineage>
</organism>
<evidence type="ECO:0000256" key="1">
    <source>
        <dbReference type="SAM" id="MobiDB-lite"/>
    </source>
</evidence>
<dbReference type="Gramene" id="TVU23748">
    <property type="protein sequence ID" value="TVU23748"/>
    <property type="gene ID" value="EJB05_26128"/>
</dbReference>
<reference evidence="2 3" key="1">
    <citation type="journal article" date="2019" name="Sci. Rep.">
        <title>A high-quality genome of Eragrostis curvula grass provides insights into Poaceae evolution and supports new strategies to enhance forage quality.</title>
        <authorList>
            <person name="Carballo J."/>
            <person name="Santos B.A.C.M."/>
            <person name="Zappacosta D."/>
            <person name="Garbus I."/>
            <person name="Selva J.P."/>
            <person name="Gallo C.A."/>
            <person name="Diaz A."/>
            <person name="Albertini E."/>
            <person name="Caccamo M."/>
            <person name="Echenique V."/>
        </authorList>
    </citation>
    <scope>NUCLEOTIDE SEQUENCE [LARGE SCALE GENOMIC DNA]</scope>
    <source>
        <strain evidence="3">cv. Victoria</strain>
        <tissue evidence="2">Leaf</tissue>
    </source>
</reference>
<feature type="region of interest" description="Disordered" evidence="1">
    <location>
        <begin position="87"/>
        <end position="119"/>
    </location>
</feature>
<sequence length="159" mass="17140">MAAAAGNESHLRAALREAFGDSSNSESDAPAGLSTSCGQRRGRREAVEAMRFGDLPSWAVELSMLIREAIFVGDVSVGADVELMNEDEDSCPLPSDSAKSCEAKGPSTFSPSPPWPEARAPRTRLLLRRRHSGTNRAHGMPLDQTSGYWCGTQMSSERD</sequence>
<keyword evidence="3" id="KW-1185">Reference proteome</keyword>
<dbReference type="Proteomes" id="UP000324897">
    <property type="component" value="Chromosome 2"/>
</dbReference>
<feature type="non-terminal residue" evidence="2">
    <location>
        <position position="1"/>
    </location>
</feature>
<name>A0A5J9UKC6_9POAL</name>
<feature type="compositionally biased region" description="Polar residues" evidence="1">
    <location>
        <begin position="143"/>
        <end position="159"/>
    </location>
</feature>
<evidence type="ECO:0000313" key="2">
    <source>
        <dbReference type="EMBL" id="TVU23748.1"/>
    </source>
</evidence>
<proteinExistence type="predicted"/>